<dbReference type="PANTHER" id="PTHR34796:SF1">
    <property type="entry name" value="EXPRESSED PROTEIN"/>
    <property type="match status" value="1"/>
</dbReference>
<organism evidence="1 2">
    <name type="scientific">Halalkalibacter hemicellulosilyticusJCM 9152</name>
    <dbReference type="NCBI Taxonomy" id="1236971"/>
    <lineage>
        <taxon>Bacteria</taxon>
        <taxon>Bacillati</taxon>
        <taxon>Bacillota</taxon>
        <taxon>Bacilli</taxon>
        <taxon>Bacillales</taxon>
        <taxon>Bacillaceae</taxon>
        <taxon>Halalkalibacter</taxon>
    </lineage>
</organism>
<dbReference type="Gene3D" id="1.10.3450.10">
    <property type="entry name" value="TTHA0068-like"/>
    <property type="match status" value="1"/>
</dbReference>
<proteinExistence type="predicted"/>
<dbReference type="RefSeq" id="WP_035340034.1">
    <property type="nucleotide sequence ID" value="NZ_BAUU01000002.1"/>
</dbReference>
<accession>W4QAB6</accession>
<keyword evidence="2" id="KW-1185">Reference proteome</keyword>
<evidence type="ECO:0008006" key="3">
    <source>
        <dbReference type="Google" id="ProtNLM"/>
    </source>
</evidence>
<dbReference type="SUPFAM" id="SSF140663">
    <property type="entry name" value="TTHA0068-like"/>
    <property type="match status" value="1"/>
</dbReference>
<dbReference type="EMBL" id="BAUU01000002">
    <property type="protein sequence ID" value="GAE28940.1"/>
    <property type="molecule type" value="Genomic_DNA"/>
</dbReference>
<dbReference type="InterPro" id="IPR005500">
    <property type="entry name" value="DUF309"/>
</dbReference>
<evidence type="ECO:0000313" key="1">
    <source>
        <dbReference type="EMBL" id="GAE28940.1"/>
    </source>
</evidence>
<reference evidence="1" key="1">
    <citation type="journal article" date="2014" name="Genome Announc.">
        <title>Draft Genome Sequences of Three Alkaliphilic Bacillus Strains, Bacillus wakoensis JCM 9140T, Bacillus akibai JCM 9157T, and Bacillus hemicellulosilyticus JCM 9152T.</title>
        <authorList>
            <person name="Yuki M."/>
            <person name="Oshima K."/>
            <person name="Suda W."/>
            <person name="Oshida Y."/>
            <person name="Kitamura K."/>
            <person name="Iida T."/>
            <person name="Hattori M."/>
            <person name="Ohkuma M."/>
        </authorList>
    </citation>
    <scope>NUCLEOTIDE SEQUENCE [LARGE SCALE GENOMIC DNA]</scope>
    <source>
        <strain evidence="1">JCM 9152</strain>
    </source>
</reference>
<sequence length="178" mass="21501">MYPIKYVDYLIHYHIHRDYFECHEILEEYWKEVTNPLVHNQWVALIQLAVGHYHHRRGNDNGAKRMYKKSYHLCSLYSDELNQLGLNTTKLLRTIKAVEAQLKINEFHDVHLPMSHDLLEACKKRCEELDVRWNLTSVPFVPNFIVNKHSLRDRSEVIDEREKQLTRRIKDREFPFSE</sequence>
<comment type="caution">
    <text evidence="1">The sequence shown here is derived from an EMBL/GenBank/DDBJ whole genome shotgun (WGS) entry which is preliminary data.</text>
</comment>
<dbReference type="PANTHER" id="PTHR34796">
    <property type="entry name" value="EXPRESSED PROTEIN"/>
    <property type="match status" value="1"/>
</dbReference>
<protein>
    <recommendedName>
        <fullName evidence="3">DUF309 domain-containing protein</fullName>
    </recommendedName>
</protein>
<name>W4QAB6_9BACI</name>
<dbReference type="STRING" id="1236971.JCM9152_278"/>
<dbReference type="InterPro" id="IPR023203">
    <property type="entry name" value="TTHA0068_sf"/>
</dbReference>
<dbReference type="Proteomes" id="UP000018895">
    <property type="component" value="Unassembled WGS sequence"/>
</dbReference>
<dbReference type="AlphaFoldDB" id="W4QAB6"/>
<evidence type="ECO:0000313" key="2">
    <source>
        <dbReference type="Proteomes" id="UP000018895"/>
    </source>
</evidence>
<gene>
    <name evidence="1" type="ORF">JCM9152_278</name>
</gene>
<dbReference type="OrthoDB" id="165483at2"/>
<dbReference type="Pfam" id="PF03745">
    <property type="entry name" value="DUF309"/>
    <property type="match status" value="1"/>
</dbReference>